<evidence type="ECO:0000313" key="2">
    <source>
        <dbReference type="Proteomes" id="UP001431221"/>
    </source>
</evidence>
<reference evidence="1" key="1">
    <citation type="submission" date="2022-04" db="EMBL/GenBank/DDBJ databases">
        <title>Roseibium sp. CAU 1639 isolated from mud.</title>
        <authorList>
            <person name="Kim W."/>
        </authorList>
    </citation>
    <scope>NUCLEOTIDE SEQUENCE</scope>
    <source>
        <strain evidence="1">CAU 1639</strain>
    </source>
</reference>
<protein>
    <submittedName>
        <fullName evidence="1">Uncharacterized protein</fullName>
    </submittedName>
</protein>
<sequence>MSLPKIHREVPSWDGRRTAAIGCGAFEAVESGAAFLRETCDRLREEGYEAVVGPMDGSTWGAYRLPVWTDGSPGFFMEPAAGPHDLGAYETAGFEVAELHVSSTAAPGSRGYADLVQGLGVDSWNGEEPEKLLASAHRLVMEGFARTPFFTPVPEDMFVARYAPLLAHADPRLILRAVDEAGAVRGLTLSFPDPLRKGAVVLKTYVGSLPGAGRVMADRVHELAGELGFTEVIHALMREGIASEAQSRKFGGTVFRRYALMGRVL</sequence>
<gene>
    <name evidence="1" type="ORF">M0H32_03285</name>
</gene>
<proteinExistence type="predicted"/>
<evidence type="ECO:0000313" key="1">
    <source>
        <dbReference type="EMBL" id="MCK7611175.1"/>
    </source>
</evidence>
<keyword evidence="2" id="KW-1185">Reference proteome</keyword>
<dbReference type="Proteomes" id="UP001431221">
    <property type="component" value="Unassembled WGS sequence"/>
</dbReference>
<dbReference type="EMBL" id="JALNMJ010000002">
    <property type="protein sequence ID" value="MCK7611175.1"/>
    <property type="molecule type" value="Genomic_DNA"/>
</dbReference>
<comment type="caution">
    <text evidence="1">The sequence shown here is derived from an EMBL/GenBank/DDBJ whole genome shotgun (WGS) entry which is preliminary data.</text>
</comment>
<name>A0ABT0GPK4_9HYPH</name>
<dbReference type="RefSeq" id="WP_248150663.1">
    <property type="nucleotide sequence ID" value="NZ_JALNMJ010000002.1"/>
</dbReference>
<organism evidence="1 2">
    <name type="scientific">Roseibium sediminicola</name>
    <dbReference type="NCBI Taxonomy" id="2933272"/>
    <lineage>
        <taxon>Bacteria</taxon>
        <taxon>Pseudomonadati</taxon>
        <taxon>Pseudomonadota</taxon>
        <taxon>Alphaproteobacteria</taxon>
        <taxon>Hyphomicrobiales</taxon>
        <taxon>Stappiaceae</taxon>
        <taxon>Roseibium</taxon>
    </lineage>
</organism>
<accession>A0ABT0GPK4</accession>